<reference evidence="2" key="1">
    <citation type="submission" date="2020-04" db="EMBL/GenBank/DDBJ databases">
        <title>Analysis of mating type loci in Filobasidium floriforme.</title>
        <authorList>
            <person name="Nowrousian M."/>
        </authorList>
    </citation>
    <scope>NUCLEOTIDE SEQUENCE</scope>
    <source>
        <strain evidence="2">CBS 6242</strain>
    </source>
</reference>
<evidence type="ECO:0000256" key="1">
    <source>
        <dbReference type="SAM" id="MobiDB-lite"/>
    </source>
</evidence>
<feature type="region of interest" description="Disordered" evidence="1">
    <location>
        <begin position="91"/>
        <end position="143"/>
    </location>
</feature>
<keyword evidence="3" id="KW-1185">Reference proteome</keyword>
<gene>
    <name evidence="2" type="ORF">FFLO_06767</name>
</gene>
<proteinExistence type="predicted"/>
<organism evidence="2 3">
    <name type="scientific">Filobasidium floriforme</name>
    <dbReference type="NCBI Taxonomy" id="5210"/>
    <lineage>
        <taxon>Eukaryota</taxon>
        <taxon>Fungi</taxon>
        <taxon>Dikarya</taxon>
        <taxon>Basidiomycota</taxon>
        <taxon>Agaricomycotina</taxon>
        <taxon>Tremellomycetes</taxon>
        <taxon>Filobasidiales</taxon>
        <taxon>Filobasidiaceae</taxon>
        <taxon>Filobasidium</taxon>
    </lineage>
</organism>
<feature type="compositionally biased region" description="Polar residues" evidence="1">
    <location>
        <begin position="91"/>
        <end position="104"/>
    </location>
</feature>
<accession>A0A8K0NK96</accession>
<feature type="region of interest" description="Disordered" evidence="1">
    <location>
        <begin position="275"/>
        <end position="345"/>
    </location>
</feature>
<evidence type="ECO:0000313" key="2">
    <source>
        <dbReference type="EMBL" id="KAG7527603.1"/>
    </source>
</evidence>
<name>A0A8K0NK96_9TREE</name>
<protein>
    <submittedName>
        <fullName evidence="2">Uncharacterized protein</fullName>
    </submittedName>
</protein>
<feature type="compositionally biased region" description="Low complexity" evidence="1">
    <location>
        <begin position="109"/>
        <end position="125"/>
    </location>
</feature>
<comment type="caution">
    <text evidence="2">The sequence shown here is derived from an EMBL/GenBank/DDBJ whole genome shotgun (WGS) entry which is preliminary data.</text>
</comment>
<feature type="compositionally biased region" description="Basic and acidic residues" evidence="1">
    <location>
        <begin position="297"/>
        <end position="312"/>
    </location>
</feature>
<sequence>MSRSSLSNVLQARGSHLRIVWTIDIAPTILIEMPHNSTAGKRRAAEGRDEPRKSRRAPPGDRSTTTPPTDIKPVVSSPDIVLLDELFTPELSTSSAAGPGPNSTRRAKSAASASIAQAAAVSNDGESQDDGSDSEPYASPGPGVRLPGVPKIYDFKFIDKINPGVSPIWAAKQRCLEVEKKYGFSETWIRVKKIVNDPQARVHRGEDRCQRCREFDGKVPEGMEVWPCITEGKSKCTFCRLVTRPCTLWYLAPGNNQEADVAALPVPADIPVPTIASPPVAGPSRSNRRIRGQGRLARYEESEASPEVDHEAPSMPSTAVPSRSREQTPAPAVDSASPAGPSRGKLLRERRQFVHKMKCSLAIISESCDQVQEQDDDTSLRELLDEMEEDMDELYVILRGLQNKVGDRLSND</sequence>
<dbReference type="AlphaFoldDB" id="A0A8K0NK96"/>
<dbReference type="EMBL" id="JABELV010000258">
    <property type="protein sequence ID" value="KAG7527603.1"/>
    <property type="molecule type" value="Genomic_DNA"/>
</dbReference>
<feature type="compositionally biased region" description="Basic and acidic residues" evidence="1">
    <location>
        <begin position="43"/>
        <end position="52"/>
    </location>
</feature>
<evidence type="ECO:0000313" key="3">
    <source>
        <dbReference type="Proteomes" id="UP000812966"/>
    </source>
</evidence>
<feature type="region of interest" description="Disordered" evidence="1">
    <location>
        <begin position="36"/>
        <end position="75"/>
    </location>
</feature>
<dbReference type="Proteomes" id="UP000812966">
    <property type="component" value="Unassembled WGS sequence"/>
</dbReference>